<gene>
    <name evidence="5" type="ORF">B5F14_08350</name>
</gene>
<dbReference type="GO" id="GO:0016740">
    <property type="term" value="F:transferase activity"/>
    <property type="evidence" value="ECO:0007669"/>
    <property type="project" value="UniProtKB-KW"/>
</dbReference>
<keyword evidence="3 5" id="KW-0067">ATP-binding</keyword>
<dbReference type="Pfam" id="PF01923">
    <property type="entry name" value="Cob_adeno_trans"/>
    <property type="match status" value="1"/>
</dbReference>
<dbReference type="Gene3D" id="1.20.1200.10">
    <property type="entry name" value="Cobalamin adenosyltransferase-like"/>
    <property type="match status" value="1"/>
</dbReference>
<accession>A0A1Y4LMY2</accession>
<evidence type="ECO:0000313" key="5">
    <source>
        <dbReference type="EMBL" id="OUP58057.1"/>
    </source>
</evidence>
<evidence type="ECO:0000313" key="6">
    <source>
        <dbReference type="Proteomes" id="UP000195447"/>
    </source>
</evidence>
<reference evidence="6" key="1">
    <citation type="submission" date="2017-04" db="EMBL/GenBank/DDBJ databases">
        <title>Function of individual gut microbiota members based on whole genome sequencing of pure cultures obtained from chicken caecum.</title>
        <authorList>
            <person name="Medvecky M."/>
            <person name="Cejkova D."/>
            <person name="Polansky O."/>
            <person name="Karasova D."/>
            <person name="Kubasova T."/>
            <person name="Cizek A."/>
            <person name="Rychlik I."/>
        </authorList>
    </citation>
    <scope>NUCLEOTIDE SEQUENCE [LARGE SCALE GENOMIC DNA]</scope>
    <source>
        <strain evidence="6">An178</strain>
    </source>
</reference>
<evidence type="ECO:0000259" key="4">
    <source>
        <dbReference type="Pfam" id="PF01923"/>
    </source>
</evidence>
<protein>
    <submittedName>
        <fullName evidence="5">ATP-binding protein</fullName>
    </submittedName>
</protein>
<evidence type="ECO:0000256" key="3">
    <source>
        <dbReference type="ARBA" id="ARBA00022840"/>
    </source>
</evidence>
<evidence type="ECO:0000256" key="2">
    <source>
        <dbReference type="ARBA" id="ARBA00022741"/>
    </source>
</evidence>
<organism evidence="5 6">
    <name type="scientific">Faecalitalea cylindroides</name>
    <dbReference type="NCBI Taxonomy" id="39483"/>
    <lineage>
        <taxon>Bacteria</taxon>
        <taxon>Bacillati</taxon>
        <taxon>Bacillota</taxon>
        <taxon>Erysipelotrichia</taxon>
        <taxon>Erysipelotrichales</taxon>
        <taxon>Erysipelotrichaceae</taxon>
        <taxon>Faecalitalea</taxon>
    </lineage>
</organism>
<keyword evidence="1" id="KW-0808">Transferase</keyword>
<dbReference type="Proteomes" id="UP000195447">
    <property type="component" value="Unassembled WGS sequence"/>
</dbReference>
<proteinExistence type="predicted"/>
<dbReference type="SUPFAM" id="SSF89028">
    <property type="entry name" value="Cobalamin adenosyltransferase-like"/>
    <property type="match status" value="1"/>
</dbReference>
<name>A0A1Y4LMY2_9FIRM</name>
<dbReference type="EMBL" id="NFKM01000018">
    <property type="protein sequence ID" value="OUP58057.1"/>
    <property type="molecule type" value="Genomic_DNA"/>
</dbReference>
<dbReference type="RefSeq" id="WP_087158977.1">
    <property type="nucleotide sequence ID" value="NZ_CBCTZC010000029.1"/>
</dbReference>
<keyword evidence="2" id="KW-0547">Nucleotide-binding</keyword>
<dbReference type="AlphaFoldDB" id="A0A1Y4LMY2"/>
<dbReference type="InterPro" id="IPR016030">
    <property type="entry name" value="CblAdoTrfase-like"/>
</dbReference>
<dbReference type="GO" id="GO:0005524">
    <property type="term" value="F:ATP binding"/>
    <property type="evidence" value="ECO:0007669"/>
    <property type="project" value="UniProtKB-KW"/>
</dbReference>
<keyword evidence="6" id="KW-1185">Reference proteome</keyword>
<evidence type="ECO:0000256" key="1">
    <source>
        <dbReference type="ARBA" id="ARBA00022679"/>
    </source>
</evidence>
<comment type="caution">
    <text evidence="5">The sequence shown here is derived from an EMBL/GenBank/DDBJ whole genome shotgun (WGS) entry which is preliminary data.</text>
</comment>
<feature type="domain" description="Cobalamin adenosyltransferase-like" evidence="4">
    <location>
        <begin position="24"/>
        <end position="144"/>
    </location>
</feature>
<sequence length="165" mass="19600">MKVDYCAYSFLKEGSNQCDYEIMTDRLASFLGLSMHYIKHIDQEELLFLCETIYHANGSIRGKNAIDDIRFQKVEQIYQKYERPFKEFYLPVGCIGASYLHVLRSECKNIVRWIVKIEKEKQVDKKIYDLFNLLANLFFYMALYENEQEGFEEKVFVSKSYEVAS</sequence>
<dbReference type="InterPro" id="IPR036451">
    <property type="entry name" value="CblAdoTrfase-like_sf"/>
</dbReference>